<feature type="compositionally biased region" description="Basic and acidic residues" evidence="1">
    <location>
        <begin position="90"/>
        <end position="104"/>
    </location>
</feature>
<evidence type="ECO:0008006" key="4">
    <source>
        <dbReference type="Google" id="ProtNLM"/>
    </source>
</evidence>
<dbReference type="AlphaFoldDB" id="A0A8K0T4F0"/>
<evidence type="ECO:0000313" key="3">
    <source>
        <dbReference type="Proteomes" id="UP000813444"/>
    </source>
</evidence>
<gene>
    <name evidence="2" type="ORF">B0I35DRAFT_405552</name>
</gene>
<organism evidence="2 3">
    <name type="scientific">Stachybotrys elegans</name>
    <dbReference type="NCBI Taxonomy" id="80388"/>
    <lineage>
        <taxon>Eukaryota</taxon>
        <taxon>Fungi</taxon>
        <taxon>Dikarya</taxon>
        <taxon>Ascomycota</taxon>
        <taxon>Pezizomycotina</taxon>
        <taxon>Sordariomycetes</taxon>
        <taxon>Hypocreomycetidae</taxon>
        <taxon>Hypocreales</taxon>
        <taxon>Stachybotryaceae</taxon>
        <taxon>Stachybotrys</taxon>
    </lineage>
</organism>
<feature type="compositionally biased region" description="Basic and acidic residues" evidence="1">
    <location>
        <begin position="36"/>
        <end position="81"/>
    </location>
</feature>
<dbReference type="Proteomes" id="UP000813444">
    <property type="component" value="Unassembled WGS sequence"/>
</dbReference>
<dbReference type="OrthoDB" id="3353407at2759"/>
<evidence type="ECO:0000313" key="2">
    <source>
        <dbReference type="EMBL" id="KAH7326290.1"/>
    </source>
</evidence>
<name>A0A8K0T4F0_9HYPO</name>
<dbReference type="EMBL" id="JAGPNK010000002">
    <property type="protein sequence ID" value="KAH7326290.1"/>
    <property type="molecule type" value="Genomic_DNA"/>
</dbReference>
<protein>
    <recommendedName>
        <fullName evidence="4">Major facilitator superfamily transporter</fullName>
    </recommendedName>
</protein>
<proteinExistence type="predicted"/>
<feature type="compositionally biased region" description="Basic and acidic residues" evidence="1">
    <location>
        <begin position="687"/>
        <end position="705"/>
    </location>
</feature>
<feature type="compositionally biased region" description="Basic and acidic residues" evidence="1">
    <location>
        <begin position="136"/>
        <end position="147"/>
    </location>
</feature>
<evidence type="ECO:0000256" key="1">
    <source>
        <dbReference type="SAM" id="MobiDB-lite"/>
    </source>
</evidence>
<sequence length="731" mass="83613">MDMDLDESGDESASDEDQVNNEPEEAMEEPEEEIKEESKEEVKEEPKEEVNEEPKEEFKEEVAQESKEEAPSDELPPHDDNAEQESNPEQNHRDEIDEEARKQFEADLESTPWLRFKHLDGYFFGLKSLVKLAGHKPEYPDPSRQEPIKPPPTNKETPKPRPYNPYDSSDDIKPCYLDVDQKVAAPDIYAYDGVPQHMPDPAMGSHELLGLRNDVCFDRFGRYGPYGLGYNKLEGGTGVGIDTEDSESDAVWSKSGRINYVGMDWGGAQERCYEANKHRFRELDPETQELKPSDTKKGRIAVVVRLYTDFRWTEHVLLNFRALVNELSLKSGGEYDIHFLMHVKDQDKPIWADDATVQSLLDANVPREFHNMVTLWSEPQMKLMYPGTFEDAVSNPSGQDIHGVYRSAHMPLQVFALNHPEYEHIWNWEMDMRYVGSYYELFDRVAKWAEKQPRTLLWERNERYYIPSYHGSWENFTSVVQENSNHSGRPEIFGPLKFPELKPLRHEQGGESVMPPSCIGEGDKADCGVGEQADLITFNPIFDTDLSGWIFGLDATGYGPSPPRRCAIITASRMSRRLLMAMHEEVWRHHHSMFSEMFPSSVALHHGYKAVYAPHPVFLDRAWNPPSSIDAAFNGGRDHSASGNGSPYDLKNEHNHKGTSWYFHSEFAGLLWRRWLGYSQMDGRGEFGGRANEGSERGGKEEESAVHGTGRMCLRSMLAHPIKFEGPMEKN</sequence>
<keyword evidence="3" id="KW-1185">Reference proteome</keyword>
<comment type="caution">
    <text evidence="2">The sequence shown here is derived from an EMBL/GenBank/DDBJ whole genome shotgun (WGS) entry which is preliminary data.</text>
</comment>
<dbReference type="Pfam" id="PF11885">
    <property type="entry name" value="DUF3405"/>
    <property type="match status" value="1"/>
</dbReference>
<dbReference type="InterPro" id="IPR021822">
    <property type="entry name" value="DUF3405"/>
</dbReference>
<feature type="region of interest" description="Disordered" evidence="1">
    <location>
        <begin position="136"/>
        <end position="172"/>
    </location>
</feature>
<dbReference type="PANTHER" id="PTHR36205:SF3">
    <property type="entry name" value="MAJOR FACILITATOR SUPERFAMILY TRANSPORTER"/>
    <property type="match status" value="1"/>
</dbReference>
<dbReference type="PANTHER" id="PTHR36205">
    <property type="entry name" value="CHROMOSOME 19, WHOLE GENOME SHOTGUN SEQUENCE"/>
    <property type="match status" value="1"/>
</dbReference>
<accession>A0A8K0T4F0</accession>
<feature type="compositionally biased region" description="Acidic residues" evidence="1">
    <location>
        <begin position="1"/>
        <end position="35"/>
    </location>
</feature>
<feature type="region of interest" description="Disordered" evidence="1">
    <location>
        <begin position="687"/>
        <end position="707"/>
    </location>
</feature>
<reference evidence="2" key="1">
    <citation type="journal article" date="2021" name="Nat. Commun.">
        <title>Genetic determinants of endophytism in the Arabidopsis root mycobiome.</title>
        <authorList>
            <person name="Mesny F."/>
            <person name="Miyauchi S."/>
            <person name="Thiergart T."/>
            <person name="Pickel B."/>
            <person name="Atanasova L."/>
            <person name="Karlsson M."/>
            <person name="Huettel B."/>
            <person name="Barry K.W."/>
            <person name="Haridas S."/>
            <person name="Chen C."/>
            <person name="Bauer D."/>
            <person name="Andreopoulos W."/>
            <person name="Pangilinan J."/>
            <person name="LaButti K."/>
            <person name="Riley R."/>
            <person name="Lipzen A."/>
            <person name="Clum A."/>
            <person name="Drula E."/>
            <person name="Henrissat B."/>
            <person name="Kohler A."/>
            <person name="Grigoriev I.V."/>
            <person name="Martin F.M."/>
            <person name="Hacquard S."/>
        </authorList>
    </citation>
    <scope>NUCLEOTIDE SEQUENCE</scope>
    <source>
        <strain evidence="2">MPI-CAGE-CH-0235</strain>
    </source>
</reference>
<feature type="region of interest" description="Disordered" evidence="1">
    <location>
        <begin position="1"/>
        <end position="104"/>
    </location>
</feature>